<evidence type="ECO:0000256" key="2">
    <source>
        <dbReference type="ARBA" id="ARBA00023125"/>
    </source>
</evidence>
<name>A0A4R1BL80_9ACTN</name>
<dbReference type="InterPro" id="IPR036388">
    <property type="entry name" value="WH-like_DNA-bd_sf"/>
</dbReference>
<dbReference type="SUPFAM" id="SSF64288">
    <property type="entry name" value="Chorismate lyase-like"/>
    <property type="match status" value="1"/>
</dbReference>
<reference evidence="5 6" key="1">
    <citation type="submission" date="2019-03" db="EMBL/GenBank/DDBJ databases">
        <title>Whole genome sequence of a novel Rubrobacter taiwanensis strain, isolated from Yellowstone National Park.</title>
        <authorList>
            <person name="Freed S."/>
            <person name="Ramaley R.F."/>
            <person name="Kyndt J.A."/>
        </authorList>
    </citation>
    <scope>NUCLEOTIDE SEQUENCE [LARGE SCALE GENOMIC DNA]</scope>
    <source>
        <strain evidence="5 6">Yellowstone</strain>
    </source>
</reference>
<dbReference type="PROSITE" id="PS50949">
    <property type="entry name" value="HTH_GNTR"/>
    <property type="match status" value="1"/>
</dbReference>
<comment type="caution">
    <text evidence="5">The sequence shown here is derived from an EMBL/GenBank/DDBJ whole genome shotgun (WGS) entry which is preliminary data.</text>
</comment>
<dbReference type="Pfam" id="PF00392">
    <property type="entry name" value="GntR"/>
    <property type="match status" value="1"/>
</dbReference>
<dbReference type="PANTHER" id="PTHR44846:SF1">
    <property type="entry name" value="MANNOSYL-D-GLYCERATE TRANSPORT_METABOLISM SYSTEM REPRESSOR MNGR-RELATED"/>
    <property type="match status" value="1"/>
</dbReference>
<accession>A0A4R1BL80</accession>
<dbReference type="GO" id="GO:0045892">
    <property type="term" value="P:negative regulation of DNA-templated transcription"/>
    <property type="evidence" value="ECO:0007669"/>
    <property type="project" value="TreeGrafter"/>
</dbReference>
<dbReference type="Proteomes" id="UP000295244">
    <property type="component" value="Unassembled WGS sequence"/>
</dbReference>
<dbReference type="CDD" id="cd07377">
    <property type="entry name" value="WHTH_GntR"/>
    <property type="match status" value="1"/>
</dbReference>
<evidence type="ECO:0000313" key="6">
    <source>
        <dbReference type="Proteomes" id="UP000295244"/>
    </source>
</evidence>
<evidence type="ECO:0000259" key="4">
    <source>
        <dbReference type="PROSITE" id="PS50949"/>
    </source>
</evidence>
<dbReference type="InterPro" id="IPR028978">
    <property type="entry name" value="Chorismate_lyase_/UTRA_dom_sf"/>
</dbReference>
<gene>
    <name evidence="5" type="ORF">E0L93_06665</name>
</gene>
<proteinExistence type="predicted"/>
<dbReference type="GO" id="GO:0003677">
    <property type="term" value="F:DNA binding"/>
    <property type="evidence" value="ECO:0007669"/>
    <property type="project" value="UniProtKB-KW"/>
</dbReference>
<evidence type="ECO:0000313" key="5">
    <source>
        <dbReference type="EMBL" id="TCJ18133.1"/>
    </source>
</evidence>
<keyword evidence="6" id="KW-1185">Reference proteome</keyword>
<dbReference type="EMBL" id="SKBU01000013">
    <property type="protein sequence ID" value="TCJ18133.1"/>
    <property type="molecule type" value="Genomic_DNA"/>
</dbReference>
<dbReference type="PRINTS" id="PR00035">
    <property type="entry name" value="HTHGNTR"/>
</dbReference>
<dbReference type="AlphaFoldDB" id="A0A4R1BL80"/>
<keyword evidence="1" id="KW-0805">Transcription regulation</keyword>
<dbReference type="GO" id="GO:0003700">
    <property type="term" value="F:DNA-binding transcription factor activity"/>
    <property type="evidence" value="ECO:0007669"/>
    <property type="project" value="InterPro"/>
</dbReference>
<keyword evidence="2" id="KW-0238">DNA-binding</keyword>
<evidence type="ECO:0000256" key="3">
    <source>
        <dbReference type="ARBA" id="ARBA00023163"/>
    </source>
</evidence>
<dbReference type="PANTHER" id="PTHR44846">
    <property type="entry name" value="MANNOSYL-D-GLYCERATE TRANSPORT/METABOLISM SYSTEM REPRESSOR MNGR-RELATED"/>
    <property type="match status" value="1"/>
</dbReference>
<dbReference type="Gene3D" id="1.10.10.10">
    <property type="entry name" value="Winged helix-like DNA-binding domain superfamily/Winged helix DNA-binding domain"/>
    <property type="match status" value="1"/>
</dbReference>
<evidence type="ECO:0000256" key="1">
    <source>
        <dbReference type="ARBA" id="ARBA00023015"/>
    </source>
</evidence>
<organism evidence="5 6">
    <name type="scientific">Rubrobacter taiwanensis</name>
    <dbReference type="NCBI Taxonomy" id="185139"/>
    <lineage>
        <taxon>Bacteria</taxon>
        <taxon>Bacillati</taxon>
        <taxon>Actinomycetota</taxon>
        <taxon>Rubrobacteria</taxon>
        <taxon>Rubrobacterales</taxon>
        <taxon>Rubrobacteraceae</taxon>
        <taxon>Rubrobacter</taxon>
    </lineage>
</organism>
<feature type="domain" description="HTH gntR-type" evidence="4">
    <location>
        <begin position="1"/>
        <end position="56"/>
    </location>
</feature>
<dbReference type="SUPFAM" id="SSF46785">
    <property type="entry name" value="Winged helix' DNA-binding domain"/>
    <property type="match status" value="1"/>
</dbReference>
<protein>
    <submittedName>
        <fullName evidence="5">GntR family transcriptional regulator</fullName>
    </submittedName>
</protein>
<dbReference type="Pfam" id="PF07702">
    <property type="entry name" value="UTRA"/>
    <property type="match status" value="1"/>
</dbReference>
<dbReference type="OrthoDB" id="7363114at2"/>
<sequence length="220" mass="24605">MIESEELQEGQLIPSERELCERYGISRMTARQAIMELVNEGVLYREQGKGTFVAGKKVQQEAARLTSFTEDMRERGMAVSSTVLEMEVEPAGPVVARFLRVDEGERIIRLKRLRNADGEPMALETSHLLYDVARGTLEVDMSKSSLYEELRRGGVSISHAEQSYEAALVGEADAEVLGVAPGSPALLIERVTFDAKGRAFEYVRSVYRGDRYRITSVLRV</sequence>
<dbReference type="SMART" id="SM00345">
    <property type="entry name" value="HTH_GNTR"/>
    <property type="match status" value="1"/>
</dbReference>
<dbReference type="InterPro" id="IPR000524">
    <property type="entry name" value="Tscrpt_reg_HTH_GntR"/>
</dbReference>
<dbReference type="InterPro" id="IPR036390">
    <property type="entry name" value="WH_DNA-bd_sf"/>
</dbReference>
<dbReference type="Gene3D" id="3.40.1410.10">
    <property type="entry name" value="Chorismate lyase-like"/>
    <property type="match status" value="1"/>
</dbReference>
<keyword evidence="3" id="KW-0804">Transcription</keyword>
<dbReference type="InterPro" id="IPR011663">
    <property type="entry name" value="UTRA"/>
</dbReference>
<dbReference type="InterPro" id="IPR050679">
    <property type="entry name" value="Bact_HTH_transcr_reg"/>
</dbReference>
<dbReference type="SMART" id="SM00866">
    <property type="entry name" value="UTRA"/>
    <property type="match status" value="1"/>
</dbReference>